<evidence type="ECO:0000256" key="2">
    <source>
        <dbReference type="SAM" id="SignalP"/>
    </source>
</evidence>
<sequence length="834" mass="91388">MLLPSPQPLFLTVASACLHCMALALVIPRSFENRSRLSPLCLPFTLRCDWSLRDLGPTLQPLVEDVDLDGHPDVFANTLDGSLLGVLRADLMNPDVAALADEEPYRWTYFHHRHQYLTNPVTVGLPWRAEKVVLFASADGVLDVFEVDGQLLDSIQLPVVYLRRSWFEDARRQNPHPISSYLSWVDRGPHDWLQLTPRILATPLSLPPGFFHGESWPLDDGRPPLSPLALLVAVNYLPSRPDLRGGSLHAGEEHSEHEDVLLAGLFGLTVCALAPSAAPCFNMRRSVETGQFFLPLELSKLSDRLPAYLLSTPVVGRDLLHANGDLGGLSYLSFFLLSSGSGLLHKLSLEALLWHALDYWSDVRSYYPRANLHVPPLRLSAPPSECVLVDCPSAPDQLCCLLSEAGSRLTLLALRLASIRYPPDAAAAKGRVVWRFELPFADSVAAAVTFVLPTLVPSEEPVVLLPDAIGNIHAVLLKDGTPVQGSPAQNPFRNNDSVACSSVLTPGVSIVDDWLNRYVVFFSNCGRAAALDLRRNLTMQNIFEDSLDSTEVLSSLHEWFDRRQETSYTTVGISRRDLVVAPSAHVGILRGSQGISAVAAGVRSEVAFLLPSREGDLQFFTAFRKNSSFRTMFFSPCVSVQASLRMLDATGLERLRPLPTLTGGTITGNPLLSVRVSDCLSLSKRASSKGKDFEPHPSYIVQIVNTEGLPLVPLQTAKCLPARSTTVKIHSGVEHPACEINVPLDLSHAPVLAAPKGRISLLLFSRSGRLLVTSDVQVESITISVQQDTSLTSWLLVFSYLPIVLFVSIVFILPTRNEPMATSSNSHFVAPLRQ</sequence>
<keyword evidence="1" id="KW-0472">Membrane</keyword>
<feature type="transmembrane region" description="Helical" evidence="1">
    <location>
        <begin position="791"/>
        <end position="813"/>
    </location>
</feature>
<proteinExistence type="predicted"/>
<keyword evidence="2" id="KW-0732">Signal</keyword>
<dbReference type="AlphaFoldDB" id="A0A0X3QCA0"/>
<feature type="chain" id="PRO_5007051561" evidence="2">
    <location>
        <begin position="25"/>
        <end position="834"/>
    </location>
</feature>
<keyword evidence="1" id="KW-1133">Transmembrane helix</keyword>
<dbReference type="EMBL" id="GEEE01006259">
    <property type="protein sequence ID" value="JAP56966.1"/>
    <property type="molecule type" value="Transcribed_RNA"/>
</dbReference>
<organism evidence="3">
    <name type="scientific">Schistocephalus solidus</name>
    <name type="common">Tapeworm</name>
    <dbReference type="NCBI Taxonomy" id="70667"/>
    <lineage>
        <taxon>Eukaryota</taxon>
        <taxon>Metazoa</taxon>
        <taxon>Spiralia</taxon>
        <taxon>Lophotrochozoa</taxon>
        <taxon>Platyhelminthes</taxon>
        <taxon>Cestoda</taxon>
        <taxon>Eucestoda</taxon>
        <taxon>Diphyllobothriidea</taxon>
        <taxon>Diphyllobothriidae</taxon>
        <taxon>Schistocephalus</taxon>
    </lineage>
</organism>
<protein>
    <submittedName>
        <fullName evidence="3">Uncharacterized protein</fullName>
    </submittedName>
</protein>
<name>A0A0X3QCA0_SCHSO</name>
<accession>A0A0X3QCA0</accession>
<evidence type="ECO:0000313" key="3">
    <source>
        <dbReference type="EMBL" id="JAP56966.1"/>
    </source>
</evidence>
<reference evidence="3" key="1">
    <citation type="submission" date="2016-01" db="EMBL/GenBank/DDBJ databases">
        <title>Reference transcriptome for the parasite Schistocephalus solidus: insights into the molecular evolution of parasitism.</title>
        <authorList>
            <person name="Hebert F.O."/>
            <person name="Grambauer S."/>
            <person name="Barber I."/>
            <person name="Landry C.R."/>
            <person name="Aubin-Horth N."/>
        </authorList>
    </citation>
    <scope>NUCLEOTIDE SEQUENCE</scope>
</reference>
<keyword evidence="1" id="KW-0812">Transmembrane</keyword>
<gene>
    <name evidence="3" type="ORF">TR139976</name>
</gene>
<feature type="signal peptide" evidence="2">
    <location>
        <begin position="1"/>
        <end position="24"/>
    </location>
</feature>
<evidence type="ECO:0000256" key="1">
    <source>
        <dbReference type="SAM" id="Phobius"/>
    </source>
</evidence>